<evidence type="ECO:0000256" key="5">
    <source>
        <dbReference type="ARBA" id="ARBA00022679"/>
    </source>
</evidence>
<feature type="transmembrane region" description="Helical" evidence="12">
    <location>
        <begin position="397"/>
        <end position="420"/>
    </location>
</feature>
<dbReference type="GO" id="GO:0009401">
    <property type="term" value="P:phosphoenolpyruvate-dependent sugar phosphotransferase system"/>
    <property type="evidence" value="ECO:0007669"/>
    <property type="project" value="UniProtKB-KW"/>
</dbReference>
<dbReference type="PROSITE" id="PS01035">
    <property type="entry name" value="PTS_EIIB_TYPE_1_CYS"/>
    <property type="match status" value="1"/>
</dbReference>
<proteinExistence type="predicted"/>
<evidence type="ECO:0000256" key="8">
    <source>
        <dbReference type="ARBA" id="ARBA00022777"/>
    </source>
</evidence>
<sequence>MTDNKKIAEQVLAAVGGAANLKDATHCMTRLRLYLKDDSVPKDDEVKKISGVLGVVRGGQQYQIIIGTNVPKVYEELCKLAGISASAAVKDDAAAVQDAAITKRKLTPKQVGKNIMGYLAGCMTPMIPVLLAGGLFRAVNSIFGPDLLGLYTLESNLYILFDFLYDAAFYFMPILVGYNAAKQLGVNGMLGSFIGSVLMVPDFAAFATNGQTFTVFGIPATVTNYAQTVLPVMLSVPLFCLIYKLVKKFMPDLLTSVFTPFFSLIISMPFILCLLAPLGTIVGNAISGGLAWFGMTTGWFGVAVIAALWEFLVMSGMHLALMMPMMADFFETGIISGPMNAGNFATWACFGVALGAALRLKNKDDRSTSFAAFASGILGGVTEPTLYGICFRFTRCFVTMAVGGFVGGAIAGIFDLKGYAMTSPNFLSLLGYVGGTNANIVVGVVASFASLIVAAVLTYLFGFSQKDLESV</sequence>
<dbReference type="OrthoDB" id="92465at2"/>
<feature type="transmembrane region" description="Helical" evidence="12">
    <location>
        <begin position="298"/>
        <end position="321"/>
    </location>
</feature>
<reference evidence="15 16" key="1">
    <citation type="submission" date="2015-09" db="EMBL/GenBank/DDBJ databases">
        <authorList>
            <consortium name="Pathogen Informatics"/>
        </authorList>
    </citation>
    <scope>NUCLEOTIDE SEQUENCE [LARGE SCALE GENOMIC DNA]</scope>
    <source>
        <strain evidence="15 16">2789STDY5834970</strain>
    </source>
</reference>
<feature type="transmembrane region" description="Helical" evidence="12">
    <location>
        <begin position="370"/>
        <end position="390"/>
    </location>
</feature>
<dbReference type="GO" id="GO:0005886">
    <property type="term" value="C:plasma membrane"/>
    <property type="evidence" value="ECO:0007669"/>
    <property type="project" value="UniProtKB-SubCell"/>
</dbReference>
<gene>
    <name evidence="15" type="primary">bglF_2</name>
    <name evidence="15" type="ORF">ERS852582_02417</name>
</gene>
<dbReference type="EMBL" id="CYXN01000028">
    <property type="protein sequence ID" value="CUN20068.1"/>
    <property type="molecule type" value="Genomic_DNA"/>
</dbReference>
<keyword evidence="3" id="KW-1003">Cell membrane</keyword>
<comment type="subcellular location">
    <subcellularLocation>
        <location evidence="1">Cell membrane</location>
        <topology evidence="1">Multi-pass membrane protein</topology>
    </subcellularLocation>
</comment>
<dbReference type="InterPro" id="IPR013013">
    <property type="entry name" value="PTS_EIIC_1"/>
</dbReference>
<evidence type="ECO:0000256" key="1">
    <source>
        <dbReference type="ARBA" id="ARBA00004651"/>
    </source>
</evidence>
<keyword evidence="6" id="KW-0598">Phosphotransferase system</keyword>
<organism evidence="15 16">
    <name type="scientific">Faecalibacterium prausnitzii</name>
    <dbReference type="NCBI Taxonomy" id="853"/>
    <lineage>
        <taxon>Bacteria</taxon>
        <taxon>Bacillati</taxon>
        <taxon>Bacillota</taxon>
        <taxon>Clostridia</taxon>
        <taxon>Eubacteriales</taxon>
        <taxon>Oscillospiraceae</taxon>
        <taxon>Faecalibacterium</taxon>
    </lineage>
</organism>
<feature type="domain" description="PTS EIIB type-1" evidence="13">
    <location>
        <begin position="5"/>
        <end position="87"/>
    </location>
</feature>
<dbReference type="RefSeq" id="WP_055186750.1">
    <property type="nucleotide sequence ID" value="NZ_CYXN01000028.1"/>
</dbReference>
<keyword evidence="5" id="KW-0808">Transferase</keyword>
<feature type="transmembrane region" description="Helical" evidence="12">
    <location>
        <begin position="341"/>
        <end position="358"/>
    </location>
</feature>
<evidence type="ECO:0000313" key="16">
    <source>
        <dbReference type="Proteomes" id="UP000095649"/>
    </source>
</evidence>
<keyword evidence="9 12" id="KW-1133">Transmembrane helix</keyword>
<feature type="active site" description="Phosphocysteine intermediate; for EIIB activity" evidence="11">
    <location>
        <position position="27"/>
    </location>
</feature>
<dbReference type="PROSITE" id="PS51098">
    <property type="entry name" value="PTS_EIIB_TYPE_1"/>
    <property type="match status" value="1"/>
</dbReference>
<dbReference type="InterPro" id="IPR018113">
    <property type="entry name" value="PTrfase_EIIB_Cys"/>
</dbReference>
<dbReference type="Pfam" id="PF00367">
    <property type="entry name" value="PTS_EIIB"/>
    <property type="match status" value="1"/>
</dbReference>
<feature type="transmembrane region" description="Helical" evidence="12">
    <location>
        <begin position="190"/>
        <end position="208"/>
    </location>
</feature>
<feature type="transmembrane region" description="Helical" evidence="12">
    <location>
        <begin position="115"/>
        <end position="136"/>
    </location>
</feature>
<dbReference type="AlphaFoldDB" id="A0A173V2H8"/>
<dbReference type="GO" id="GO:0016301">
    <property type="term" value="F:kinase activity"/>
    <property type="evidence" value="ECO:0007669"/>
    <property type="project" value="UniProtKB-KW"/>
</dbReference>
<dbReference type="FunFam" id="3.30.1360.60:FF:000001">
    <property type="entry name" value="PTS system glucose-specific IIBC component PtsG"/>
    <property type="match status" value="1"/>
</dbReference>
<dbReference type="PROSITE" id="PS51103">
    <property type="entry name" value="PTS_EIIC_TYPE_1"/>
    <property type="match status" value="1"/>
</dbReference>
<evidence type="ECO:0000256" key="10">
    <source>
        <dbReference type="ARBA" id="ARBA00023136"/>
    </source>
</evidence>
<dbReference type="CDD" id="cd00212">
    <property type="entry name" value="PTS_IIB_glc"/>
    <property type="match status" value="1"/>
</dbReference>
<keyword evidence="10 12" id="KW-0472">Membrane</keyword>
<evidence type="ECO:0000256" key="3">
    <source>
        <dbReference type="ARBA" id="ARBA00022475"/>
    </source>
</evidence>
<keyword evidence="7 12" id="KW-0812">Transmembrane</keyword>
<dbReference type="Proteomes" id="UP000095649">
    <property type="component" value="Unassembled WGS sequence"/>
</dbReference>
<evidence type="ECO:0000256" key="12">
    <source>
        <dbReference type="SAM" id="Phobius"/>
    </source>
</evidence>
<name>A0A173V2H8_9FIRM</name>
<dbReference type="InterPro" id="IPR036878">
    <property type="entry name" value="Glu_permease_IIB"/>
</dbReference>
<dbReference type="InterPro" id="IPR003352">
    <property type="entry name" value="PTS_EIIC"/>
</dbReference>
<dbReference type="InterPro" id="IPR001996">
    <property type="entry name" value="PTS_IIB_1"/>
</dbReference>
<evidence type="ECO:0000313" key="15">
    <source>
        <dbReference type="EMBL" id="CUN20068.1"/>
    </source>
</evidence>
<dbReference type="PANTHER" id="PTHR30175:SF1">
    <property type="entry name" value="PTS SYSTEM ARBUTIN-, CELLOBIOSE-, AND SALICIN-SPECIFIC EIIBC COMPONENT-RELATED"/>
    <property type="match status" value="1"/>
</dbReference>
<dbReference type="GO" id="GO:0008982">
    <property type="term" value="F:protein-N(PI)-phosphohistidine-sugar phosphotransferase activity"/>
    <property type="evidence" value="ECO:0007669"/>
    <property type="project" value="InterPro"/>
</dbReference>
<dbReference type="Gene3D" id="3.30.1360.60">
    <property type="entry name" value="Glucose permease domain IIB"/>
    <property type="match status" value="1"/>
</dbReference>
<evidence type="ECO:0000256" key="11">
    <source>
        <dbReference type="PROSITE-ProRule" id="PRU00421"/>
    </source>
</evidence>
<protein>
    <submittedName>
        <fullName evidence="15">EIIBCA-Bgl</fullName>
    </submittedName>
</protein>
<dbReference type="GO" id="GO:0090589">
    <property type="term" value="F:protein-phosphocysteine-trehalose phosphotransferase system transporter activity"/>
    <property type="evidence" value="ECO:0007669"/>
    <property type="project" value="TreeGrafter"/>
</dbReference>
<keyword evidence="4" id="KW-0762">Sugar transport</keyword>
<evidence type="ECO:0000256" key="2">
    <source>
        <dbReference type="ARBA" id="ARBA00022448"/>
    </source>
</evidence>
<keyword evidence="8" id="KW-0418">Kinase</keyword>
<dbReference type="GO" id="GO:0015771">
    <property type="term" value="P:trehalose transport"/>
    <property type="evidence" value="ECO:0007669"/>
    <property type="project" value="TreeGrafter"/>
</dbReference>
<feature type="transmembrane region" description="Helical" evidence="12">
    <location>
        <begin position="156"/>
        <end position="178"/>
    </location>
</feature>
<evidence type="ECO:0000259" key="13">
    <source>
        <dbReference type="PROSITE" id="PS51098"/>
    </source>
</evidence>
<dbReference type="Pfam" id="PF02378">
    <property type="entry name" value="PTS_EIIC"/>
    <property type="match status" value="1"/>
</dbReference>
<accession>A0A173V2H8</accession>
<evidence type="ECO:0000256" key="9">
    <source>
        <dbReference type="ARBA" id="ARBA00022989"/>
    </source>
</evidence>
<evidence type="ECO:0000256" key="6">
    <source>
        <dbReference type="ARBA" id="ARBA00022683"/>
    </source>
</evidence>
<evidence type="ECO:0000259" key="14">
    <source>
        <dbReference type="PROSITE" id="PS51103"/>
    </source>
</evidence>
<feature type="transmembrane region" description="Helical" evidence="12">
    <location>
        <begin position="253"/>
        <end position="278"/>
    </location>
</feature>
<feature type="domain" description="PTS EIIC type-1" evidence="14">
    <location>
        <begin position="117"/>
        <end position="471"/>
    </location>
</feature>
<dbReference type="InterPro" id="IPR050558">
    <property type="entry name" value="PTS_Sugar-Specific_Components"/>
</dbReference>
<dbReference type="SUPFAM" id="SSF55604">
    <property type="entry name" value="Glucose permease domain IIB"/>
    <property type="match status" value="1"/>
</dbReference>
<evidence type="ECO:0000256" key="4">
    <source>
        <dbReference type="ARBA" id="ARBA00022597"/>
    </source>
</evidence>
<feature type="transmembrane region" description="Helical" evidence="12">
    <location>
        <begin position="228"/>
        <end position="246"/>
    </location>
</feature>
<dbReference type="PANTHER" id="PTHR30175">
    <property type="entry name" value="PHOSPHOTRANSFERASE SYSTEM TRANSPORT PROTEIN"/>
    <property type="match status" value="1"/>
</dbReference>
<feature type="transmembrane region" description="Helical" evidence="12">
    <location>
        <begin position="440"/>
        <end position="461"/>
    </location>
</feature>
<evidence type="ECO:0000256" key="7">
    <source>
        <dbReference type="ARBA" id="ARBA00022692"/>
    </source>
</evidence>
<keyword evidence="2" id="KW-0813">Transport</keyword>